<sequence length="645" mass="72799">MRFTTRLYAMISMLVALTIFLMLVGVTFSFVYLNKQSAEQHLRALSTSVDQSLLENPPSSLKTWLPLAMNQLDISSLEVVAGHGIVYRHDNSPDYGNAWASHFPDFITQRIPLVQHPDLSLKVVYLDPVSSYARSLRTTLYISFSILLIIVATLASFRWLRLQTRGLERLEDRATRILRGQRDNLPMGDVNEWPAKTSAAIDKLLVDLGEAREQRSRVDTLIRAYAQQDAKTGLSNRLFFDNQLTTELEEDGAYGIIMLIRLPDFDTLRDNHGQGPVKDLMSSVVNLLSTFVMRYPSALLARYYHSDFAVLLPHSTLKDAEVMAAQLVNAAGVIPSSSIIDRDALFYIGISAYRFGQNLDQVMDYAEQATRHAAFKGSNSWSVYDSSVPEQGRGSVRWRTLLEETLARGGPRLYQKPAMNKAGVLDHREVQRRIFDGTRELLAAEFIPLVTQFGMAQSFDRRMVSQIIPLLAQWPDETLAFHLTVDSLLQRSFVRWLRDVLLQREKKQRNRILIELAEADLCQHIDRLRPALRLLMGLGCRLAVSQAGLTVVSTSYLKSFPIERVKLHPGLVRDIDKRVENQLFVQSLLSACKGTQAKVYASGVRTIDEWLVLLENGIHGGQGDFFATPQIVDPVGKKYSHNHGV</sequence>
<dbReference type="InterPro" id="IPR033423">
    <property type="entry name" value="GAPES4"/>
</dbReference>
<dbReference type="PROSITE" id="PS50887">
    <property type="entry name" value="GGDEF"/>
    <property type="match status" value="1"/>
</dbReference>
<dbReference type="Gene3D" id="3.20.20.450">
    <property type="entry name" value="EAL domain"/>
    <property type="match status" value="1"/>
</dbReference>
<dbReference type="STRING" id="1646377.BS640_02890"/>
<dbReference type="NCBIfam" id="NF008281">
    <property type="entry name" value="PRK11059.1"/>
    <property type="match status" value="1"/>
</dbReference>
<organism evidence="4 5">
    <name type="scientific">Rouxiella badensis</name>
    <dbReference type="NCBI Taxonomy" id="1646377"/>
    <lineage>
        <taxon>Bacteria</taxon>
        <taxon>Pseudomonadati</taxon>
        <taxon>Pseudomonadota</taxon>
        <taxon>Gammaproteobacteria</taxon>
        <taxon>Enterobacterales</taxon>
        <taxon>Yersiniaceae</taxon>
        <taxon>Rouxiella</taxon>
    </lineage>
</organism>
<dbReference type="InterPro" id="IPR001633">
    <property type="entry name" value="EAL_dom"/>
</dbReference>
<accession>A0A1X0WJV3</accession>
<dbReference type="Proteomes" id="UP000192536">
    <property type="component" value="Unassembled WGS sequence"/>
</dbReference>
<dbReference type="PANTHER" id="PTHR33121:SF32">
    <property type="entry name" value="RNASE E SPECIFICITY FACTOR CSRD"/>
    <property type="match status" value="1"/>
</dbReference>
<keyword evidence="1" id="KW-0812">Transmembrane</keyword>
<reference evidence="4 5" key="1">
    <citation type="journal article" date="2017" name="Int. J. Syst. Evol. Microbiol.">
        <title>Rouxiella badensis sp. nov. and Rouxiella silvae sp. nov. isolated from peat bog soil in Germany and emendation of the genus description.</title>
        <authorList>
            <person name="Le Fleche-Mateos A."/>
            <person name="Kugler J.H."/>
            <person name="Hansen S.H."/>
            <person name="Syldatk C."/>
            <person name="Hausmann R."/>
            <person name="Lomprez F."/>
            <person name="Vandenbogaert M."/>
            <person name="Manuguerra J.C."/>
            <person name="Grimont P.A."/>
        </authorList>
    </citation>
    <scope>NUCLEOTIDE SEQUENCE [LARGE SCALE GENOMIC DNA]</scope>
    <source>
        <strain evidence="4 5">DSM 100043</strain>
    </source>
</reference>
<dbReference type="PROSITE" id="PS50883">
    <property type="entry name" value="EAL"/>
    <property type="match status" value="1"/>
</dbReference>
<dbReference type="AlphaFoldDB" id="A0A1X0WJV3"/>
<dbReference type="GeneID" id="93567787"/>
<keyword evidence="1" id="KW-0472">Membrane</keyword>
<evidence type="ECO:0000313" key="4">
    <source>
        <dbReference type="EMBL" id="ORJ27052.1"/>
    </source>
</evidence>
<keyword evidence="1" id="KW-1133">Transmembrane helix</keyword>
<feature type="domain" description="GGDEF" evidence="3">
    <location>
        <begin position="253"/>
        <end position="386"/>
    </location>
</feature>
<name>A0A1X0WJV3_9GAMM</name>
<dbReference type="SMART" id="SM00267">
    <property type="entry name" value="GGDEF"/>
    <property type="match status" value="1"/>
</dbReference>
<keyword evidence="5" id="KW-1185">Reference proteome</keyword>
<dbReference type="Pfam" id="PF17157">
    <property type="entry name" value="GAPES4"/>
    <property type="match status" value="1"/>
</dbReference>
<dbReference type="CDD" id="cd01948">
    <property type="entry name" value="EAL"/>
    <property type="match status" value="1"/>
</dbReference>
<evidence type="ECO:0000313" key="5">
    <source>
        <dbReference type="Proteomes" id="UP000192536"/>
    </source>
</evidence>
<feature type="transmembrane region" description="Helical" evidence="1">
    <location>
        <begin position="140"/>
        <end position="160"/>
    </location>
</feature>
<dbReference type="EMBL" id="MRWE01000003">
    <property type="protein sequence ID" value="ORJ27052.1"/>
    <property type="molecule type" value="Genomic_DNA"/>
</dbReference>
<feature type="domain" description="EAL" evidence="2">
    <location>
        <begin position="395"/>
        <end position="643"/>
    </location>
</feature>
<dbReference type="InterPro" id="IPR050706">
    <property type="entry name" value="Cyclic-di-GMP_PDE-like"/>
</dbReference>
<dbReference type="SMART" id="SM00052">
    <property type="entry name" value="EAL"/>
    <property type="match status" value="1"/>
</dbReference>
<dbReference type="Gene3D" id="3.30.70.270">
    <property type="match status" value="1"/>
</dbReference>
<proteinExistence type="predicted"/>
<protein>
    <submittedName>
        <fullName evidence="4">RNase E specificity factor CsrD</fullName>
    </submittedName>
</protein>
<feature type="transmembrane region" description="Helical" evidence="1">
    <location>
        <begin position="7"/>
        <end position="33"/>
    </location>
</feature>
<dbReference type="SUPFAM" id="SSF55073">
    <property type="entry name" value="Nucleotide cyclase"/>
    <property type="match status" value="1"/>
</dbReference>
<dbReference type="InterPro" id="IPR029787">
    <property type="entry name" value="Nucleotide_cyclase"/>
</dbReference>
<dbReference type="Pfam" id="PF00990">
    <property type="entry name" value="GGDEF"/>
    <property type="match status" value="1"/>
</dbReference>
<dbReference type="Pfam" id="PF00563">
    <property type="entry name" value="EAL"/>
    <property type="match status" value="1"/>
</dbReference>
<dbReference type="InterPro" id="IPR043128">
    <property type="entry name" value="Rev_trsase/Diguanyl_cyclase"/>
</dbReference>
<comment type="caution">
    <text evidence="4">The sequence shown here is derived from an EMBL/GenBank/DDBJ whole genome shotgun (WGS) entry which is preliminary data.</text>
</comment>
<dbReference type="RefSeq" id="WP_017490731.1">
    <property type="nucleotide sequence ID" value="NZ_CAUQAZ010000004.1"/>
</dbReference>
<dbReference type="SUPFAM" id="SSF141868">
    <property type="entry name" value="EAL domain-like"/>
    <property type="match status" value="1"/>
</dbReference>
<evidence type="ECO:0000256" key="1">
    <source>
        <dbReference type="SAM" id="Phobius"/>
    </source>
</evidence>
<evidence type="ECO:0000259" key="2">
    <source>
        <dbReference type="PROSITE" id="PS50883"/>
    </source>
</evidence>
<dbReference type="PANTHER" id="PTHR33121">
    <property type="entry name" value="CYCLIC DI-GMP PHOSPHODIESTERASE PDEF"/>
    <property type="match status" value="1"/>
</dbReference>
<dbReference type="InterPro" id="IPR000160">
    <property type="entry name" value="GGDEF_dom"/>
</dbReference>
<evidence type="ECO:0000259" key="3">
    <source>
        <dbReference type="PROSITE" id="PS50887"/>
    </source>
</evidence>
<gene>
    <name evidence="4" type="ORF">BS640_02890</name>
</gene>
<dbReference type="InterPro" id="IPR035919">
    <property type="entry name" value="EAL_sf"/>
</dbReference>
<dbReference type="GO" id="GO:0071111">
    <property type="term" value="F:cyclic-guanylate-specific phosphodiesterase activity"/>
    <property type="evidence" value="ECO:0007669"/>
    <property type="project" value="InterPro"/>
</dbReference>